<dbReference type="CDD" id="cd09080">
    <property type="entry name" value="TDP2"/>
    <property type="match status" value="1"/>
</dbReference>
<dbReference type="PANTHER" id="PTHR15822:SF4">
    <property type="entry name" value="TYROSYL-DNA PHOSPHODIESTERASE 2"/>
    <property type="match status" value="1"/>
</dbReference>
<evidence type="ECO:0000256" key="1">
    <source>
        <dbReference type="ARBA" id="ARBA00001936"/>
    </source>
</evidence>
<proteinExistence type="predicted"/>
<evidence type="ECO:0000256" key="7">
    <source>
        <dbReference type="ARBA" id="ARBA00022801"/>
    </source>
</evidence>
<evidence type="ECO:0000256" key="8">
    <source>
        <dbReference type="ARBA" id="ARBA00022842"/>
    </source>
</evidence>
<dbReference type="Proteomes" id="UP001189429">
    <property type="component" value="Unassembled WGS sequence"/>
</dbReference>
<dbReference type="EMBL" id="CAUYUJ010000303">
    <property type="protein sequence ID" value="CAK0789787.1"/>
    <property type="molecule type" value="Genomic_DNA"/>
</dbReference>
<comment type="cofactor">
    <cofactor evidence="2">
        <name>Mg(2+)</name>
        <dbReference type="ChEBI" id="CHEBI:18420"/>
    </cofactor>
</comment>
<evidence type="ECO:0000313" key="11">
    <source>
        <dbReference type="EMBL" id="CAK0789787.1"/>
    </source>
</evidence>
<accession>A0ABN9PEN7</accession>
<evidence type="ECO:0000256" key="4">
    <source>
        <dbReference type="ARBA" id="ARBA00022722"/>
    </source>
</evidence>
<comment type="caution">
    <text evidence="11">The sequence shown here is derived from an EMBL/GenBank/DDBJ whole genome shotgun (WGS) entry which is preliminary data.</text>
</comment>
<evidence type="ECO:0000256" key="2">
    <source>
        <dbReference type="ARBA" id="ARBA00001946"/>
    </source>
</evidence>
<dbReference type="Gene3D" id="3.60.10.10">
    <property type="entry name" value="Endonuclease/exonuclease/phosphatase"/>
    <property type="match status" value="1"/>
</dbReference>
<dbReference type="InterPro" id="IPR051547">
    <property type="entry name" value="TDP2-like"/>
</dbReference>
<keyword evidence="9" id="KW-0234">DNA repair</keyword>
<keyword evidence="4" id="KW-0540">Nuclease</keyword>
<evidence type="ECO:0000313" key="12">
    <source>
        <dbReference type="Proteomes" id="UP001189429"/>
    </source>
</evidence>
<comment type="subcellular location">
    <subcellularLocation>
        <location evidence="3">Nucleus</location>
    </subcellularLocation>
</comment>
<keyword evidence="8" id="KW-0460">Magnesium</keyword>
<keyword evidence="6" id="KW-0227">DNA damage</keyword>
<dbReference type="InterPro" id="IPR036691">
    <property type="entry name" value="Endo/exonu/phosph_ase_sf"/>
</dbReference>
<name>A0ABN9PEN7_9DINO</name>
<organism evidence="11 12">
    <name type="scientific">Prorocentrum cordatum</name>
    <dbReference type="NCBI Taxonomy" id="2364126"/>
    <lineage>
        <taxon>Eukaryota</taxon>
        <taxon>Sar</taxon>
        <taxon>Alveolata</taxon>
        <taxon>Dinophyceae</taxon>
        <taxon>Prorocentrales</taxon>
        <taxon>Prorocentraceae</taxon>
        <taxon>Prorocentrum</taxon>
    </lineage>
</organism>
<keyword evidence="10" id="KW-0539">Nucleus</keyword>
<dbReference type="SUPFAM" id="SSF56219">
    <property type="entry name" value="DNase I-like"/>
    <property type="match status" value="1"/>
</dbReference>
<reference evidence="11" key="1">
    <citation type="submission" date="2023-10" db="EMBL/GenBank/DDBJ databases">
        <authorList>
            <person name="Chen Y."/>
            <person name="Shah S."/>
            <person name="Dougan E. K."/>
            <person name="Thang M."/>
            <person name="Chan C."/>
        </authorList>
    </citation>
    <scope>NUCLEOTIDE SEQUENCE [LARGE SCALE GENOMIC DNA]</scope>
</reference>
<sequence length="441" mass="45327">MDPQLLAARQAARDRGAISGLPPELLNLPISALLEDGPTEIAPPIKRRCLEPGQLRVPPERTDEIRRALQERVARRRPFAVLLQEVVPPALELLSSEKVLGGSYEVVVPKDPPMFVVSGRLGPPTTVPFPSTRMGRQLLCVTLQLAGGDSPLLLATAHLESTKDHAAERRRQMLQSLRHLRSQVGKPPAAAPAGTAPVGAAVFGGDLNARDDDVREVMQQLGADGAGVADAWVHCGSPAAARYTWDTVENTNVGASFSCRTRFDRVLFLSPGVSDRGPAPKAKARGKAKAKAAAPAVEAAAPAEGWRPTAVSLVGRARVPGLGRFPSDHWGVLTVWAAGGPAAAAAAAATTGPASAASRTSTGSAAPAACAFPLAPAPLAAPAAAATASAAFAASKASAESAAPAACALPLAPAPVDRQPREFAALTTGGKHLVIDLGDED</sequence>
<evidence type="ECO:0000256" key="9">
    <source>
        <dbReference type="ARBA" id="ARBA00023204"/>
    </source>
</evidence>
<evidence type="ECO:0008006" key="13">
    <source>
        <dbReference type="Google" id="ProtNLM"/>
    </source>
</evidence>
<keyword evidence="12" id="KW-1185">Reference proteome</keyword>
<evidence type="ECO:0000256" key="5">
    <source>
        <dbReference type="ARBA" id="ARBA00022723"/>
    </source>
</evidence>
<keyword evidence="7" id="KW-0378">Hydrolase</keyword>
<evidence type="ECO:0000256" key="6">
    <source>
        <dbReference type="ARBA" id="ARBA00022763"/>
    </source>
</evidence>
<protein>
    <recommendedName>
        <fullName evidence="13">Nocturnin</fullName>
    </recommendedName>
</protein>
<keyword evidence="5" id="KW-0479">Metal-binding</keyword>
<dbReference type="PANTHER" id="PTHR15822">
    <property type="entry name" value="TRAF AND TNF RECEPTOR-ASSOCIATED PROTEIN"/>
    <property type="match status" value="1"/>
</dbReference>
<comment type="cofactor">
    <cofactor evidence="1">
        <name>Mn(2+)</name>
        <dbReference type="ChEBI" id="CHEBI:29035"/>
    </cofactor>
</comment>
<evidence type="ECO:0000256" key="10">
    <source>
        <dbReference type="ARBA" id="ARBA00023242"/>
    </source>
</evidence>
<gene>
    <name evidence="11" type="ORF">PCOR1329_LOCUS1257</name>
</gene>
<evidence type="ECO:0000256" key="3">
    <source>
        <dbReference type="ARBA" id="ARBA00004123"/>
    </source>
</evidence>